<dbReference type="RefSeq" id="WP_078931167.1">
    <property type="nucleotide sequence ID" value="NZ_FUXC01000008.1"/>
</dbReference>
<dbReference type="GeneID" id="303367657"/>
<dbReference type="GO" id="GO:0046872">
    <property type="term" value="F:metal ion binding"/>
    <property type="evidence" value="ECO:0007669"/>
    <property type="project" value="UniProtKB-KW"/>
</dbReference>
<protein>
    <submittedName>
        <fullName evidence="9">tRNA(fMet)-specific endonuclease VapC</fullName>
    </submittedName>
</protein>
<dbReference type="STRING" id="225004.SAMN02745152_01424"/>
<sequence>MNKVYLLDTNIVSEFTKDNPNQKVLALYTARKNMCAISAVTWQELVFGLSKMPEGKRKNYLKQCFELYEEEFEIIPYDGFAAEICGQLSGQCAKEGKTLPYCDTQIAATAIANGMVLVTRNTADFEEAAERSFLRVEDWFQE</sequence>
<evidence type="ECO:0000256" key="7">
    <source>
        <dbReference type="ARBA" id="ARBA00038093"/>
    </source>
</evidence>
<evidence type="ECO:0000313" key="9">
    <source>
        <dbReference type="EMBL" id="SJZ86212.1"/>
    </source>
</evidence>
<comment type="cofactor">
    <cofactor evidence="1">
        <name>Mg(2+)</name>
        <dbReference type="ChEBI" id="CHEBI:18420"/>
    </cofactor>
</comment>
<proteinExistence type="inferred from homology"/>
<dbReference type="PANTHER" id="PTHR33653:SF1">
    <property type="entry name" value="RIBONUCLEASE VAPC2"/>
    <property type="match status" value="1"/>
</dbReference>
<dbReference type="InterPro" id="IPR029060">
    <property type="entry name" value="PIN-like_dom_sf"/>
</dbReference>
<dbReference type="CDD" id="cd18747">
    <property type="entry name" value="PIN_VapC4-5_FitB-like"/>
    <property type="match status" value="1"/>
</dbReference>
<reference evidence="9 10" key="1">
    <citation type="submission" date="2017-02" db="EMBL/GenBank/DDBJ databases">
        <authorList>
            <person name="Peterson S.W."/>
        </authorList>
    </citation>
    <scope>NUCLEOTIDE SEQUENCE [LARGE SCALE GENOMIC DNA]</scope>
    <source>
        <strain evidence="9 10">ATCC BAA-909</strain>
    </source>
</reference>
<keyword evidence="9" id="KW-0255">Endonuclease</keyword>
<evidence type="ECO:0000256" key="3">
    <source>
        <dbReference type="ARBA" id="ARBA00022722"/>
    </source>
</evidence>
<accession>A0A1T4P461</accession>
<dbReference type="AlphaFoldDB" id="A0A1T4P461"/>
<evidence type="ECO:0000313" key="10">
    <source>
        <dbReference type="Proteomes" id="UP000190395"/>
    </source>
</evidence>
<keyword evidence="10" id="KW-1185">Reference proteome</keyword>
<evidence type="ECO:0000259" key="8">
    <source>
        <dbReference type="Pfam" id="PF01850"/>
    </source>
</evidence>
<keyword evidence="6" id="KW-0460">Magnesium</keyword>
<feature type="domain" description="PIN" evidence="8">
    <location>
        <begin position="5"/>
        <end position="129"/>
    </location>
</feature>
<dbReference type="EMBL" id="FUXC01000008">
    <property type="protein sequence ID" value="SJZ86212.1"/>
    <property type="molecule type" value="Genomic_DNA"/>
</dbReference>
<keyword evidence="5" id="KW-0378">Hydrolase</keyword>
<dbReference type="Proteomes" id="UP000190395">
    <property type="component" value="Unassembled WGS sequence"/>
</dbReference>
<keyword evidence="2" id="KW-1277">Toxin-antitoxin system</keyword>
<comment type="similarity">
    <text evidence="7">Belongs to the PINc/VapC protein family.</text>
</comment>
<keyword evidence="4" id="KW-0479">Metal-binding</keyword>
<keyword evidence="3" id="KW-0540">Nuclease</keyword>
<gene>
    <name evidence="9" type="ORF">SAMN02745152_01424</name>
</gene>
<evidence type="ECO:0000256" key="1">
    <source>
        <dbReference type="ARBA" id="ARBA00001946"/>
    </source>
</evidence>
<evidence type="ECO:0000256" key="4">
    <source>
        <dbReference type="ARBA" id="ARBA00022723"/>
    </source>
</evidence>
<dbReference type="GO" id="GO:0016787">
    <property type="term" value="F:hydrolase activity"/>
    <property type="evidence" value="ECO:0007669"/>
    <property type="project" value="UniProtKB-KW"/>
</dbReference>
<organism evidence="9 10">
    <name type="scientific">Treponema berlinense</name>
    <dbReference type="NCBI Taxonomy" id="225004"/>
    <lineage>
        <taxon>Bacteria</taxon>
        <taxon>Pseudomonadati</taxon>
        <taxon>Spirochaetota</taxon>
        <taxon>Spirochaetia</taxon>
        <taxon>Spirochaetales</taxon>
        <taxon>Treponemataceae</taxon>
        <taxon>Treponema</taxon>
    </lineage>
</organism>
<dbReference type="GO" id="GO:0004519">
    <property type="term" value="F:endonuclease activity"/>
    <property type="evidence" value="ECO:0007669"/>
    <property type="project" value="UniProtKB-KW"/>
</dbReference>
<dbReference type="Pfam" id="PF01850">
    <property type="entry name" value="PIN"/>
    <property type="match status" value="1"/>
</dbReference>
<dbReference type="InterPro" id="IPR050556">
    <property type="entry name" value="Type_II_TA_system_RNase"/>
</dbReference>
<evidence type="ECO:0000256" key="6">
    <source>
        <dbReference type="ARBA" id="ARBA00022842"/>
    </source>
</evidence>
<evidence type="ECO:0000256" key="2">
    <source>
        <dbReference type="ARBA" id="ARBA00022649"/>
    </source>
</evidence>
<dbReference type="SUPFAM" id="SSF88723">
    <property type="entry name" value="PIN domain-like"/>
    <property type="match status" value="1"/>
</dbReference>
<dbReference type="OrthoDB" id="9815354at2"/>
<name>A0A1T4P461_9SPIR</name>
<dbReference type="Gene3D" id="3.40.50.1010">
    <property type="entry name" value="5'-nuclease"/>
    <property type="match status" value="1"/>
</dbReference>
<dbReference type="InterPro" id="IPR002716">
    <property type="entry name" value="PIN_dom"/>
</dbReference>
<evidence type="ECO:0000256" key="5">
    <source>
        <dbReference type="ARBA" id="ARBA00022801"/>
    </source>
</evidence>
<dbReference type="PANTHER" id="PTHR33653">
    <property type="entry name" value="RIBONUCLEASE VAPC2"/>
    <property type="match status" value="1"/>
</dbReference>